<feature type="transmembrane region" description="Helical" evidence="2">
    <location>
        <begin position="9"/>
        <end position="27"/>
    </location>
</feature>
<feature type="compositionally biased region" description="Low complexity" evidence="1">
    <location>
        <begin position="40"/>
        <end position="59"/>
    </location>
</feature>
<protein>
    <submittedName>
        <fullName evidence="4">M15 family metallopeptidase</fullName>
    </submittedName>
</protein>
<dbReference type="InterPro" id="IPR058193">
    <property type="entry name" value="VanY/YodJ_core_dom"/>
</dbReference>
<keyword evidence="5" id="KW-1185">Reference proteome</keyword>
<dbReference type="InterPro" id="IPR003709">
    <property type="entry name" value="VanY-like_core_dom"/>
</dbReference>
<keyword evidence="2" id="KW-1133">Transmembrane helix</keyword>
<dbReference type="Pfam" id="PF02557">
    <property type="entry name" value="VanY"/>
    <property type="match status" value="1"/>
</dbReference>
<gene>
    <name evidence="4" type="ORF">H9639_03330</name>
</gene>
<dbReference type="RefSeq" id="WP_191806676.1">
    <property type="nucleotide sequence ID" value="NZ_JACSQD010000001.1"/>
</dbReference>
<dbReference type="InterPro" id="IPR009045">
    <property type="entry name" value="Zn_M74/Hedgehog-like"/>
</dbReference>
<dbReference type="InterPro" id="IPR052179">
    <property type="entry name" value="DD-CPase-like"/>
</dbReference>
<sequence length="267" mass="27534">MPGQHVKTHIAMIVCVCLCLLAYLSWFSPEPDLSTSAPVSDSDSATRAAASEGAASGTAPTPAFVPTPDPESKAGAPAPDYDSAQSLTVVVNKHRPLTDRAYVPADLADAAGVPLRAEAASAYLQMSVDAAAAGVGLTAVSGFRAADAQGLLHDSYTTNYGVSTAEAISARAGFSEHQTGLAVDIGNNDGACSLQSCFAATPAGAWAAANAHRYGFIIRYPDGAEHITGFTYEPWHLRYVGPDVAQKLFDAGITLEEYAGLPAAPGY</sequence>
<evidence type="ECO:0000256" key="2">
    <source>
        <dbReference type="SAM" id="Phobius"/>
    </source>
</evidence>
<name>A0ABR8UP40_9MICC</name>
<dbReference type="PANTHER" id="PTHR34385:SF1">
    <property type="entry name" value="PEPTIDOGLYCAN L-ALANYL-D-GLUTAMATE ENDOPEPTIDASE CWLK"/>
    <property type="match status" value="1"/>
</dbReference>
<keyword evidence="2" id="KW-0472">Membrane</keyword>
<feature type="domain" description="D-alanyl-D-alanine carboxypeptidase-like core" evidence="3">
    <location>
        <begin position="115"/>
        <end position="241"/>
    </location>
</feature>
<reference evidence="4 5" key="1">
    <citation type="submission" date="2020-08" db="EMBL/GenBank/DDBJ databases">
        <title>A Genomic Blueprint of the Chicken Gut Microbiome.</title>
        <authorList>
            <person name="Gilroy R."/>
            <person name="Ravi A."/>
            <person name="Getino M."/>
            <person name="Pursley I."/>
            <person name="Horton D.L."/>
            <person name="Alikhan N.-F."/>
            <person name="Baker D."/>
            <person name="Gharbi K."/>
            <person name="Hall N."/>
            <person name="Watson M."/>
            <person name="Adriaenssens E.M."/>
            <person name="Foster-Nyarko E."/>
            <person name="Jarju S."/>
            <person name="Secka A."/>
            <person name="Antonio M."/>
            <person name="Oren A."/>
            <person name="Chaudhuri R."/>
            <person name="La Ragione R.M."/>
            <person name="Hildebrand F."/>
            <person name="Pallen M.J."/>
        </authorList>
    </citation>
    <scope>NUCLEOTIDE SEQUENCE [LARGE SCALE GENOMIC DNA]</scope>
    <source>
        <strain evidence="4 5">Sa2CUA1</strain>
    </source>
</reference>
<proteinExistence type="predicted"/>
<keyword evidence="2" id="KW-0812">Transmembrane</keyword>
<dbReference type="SUPFAM" id="SSF55166">
    <property type="entry name" value="Hedgehog/DD-peptidase"/>
    <property type="match status" value="1"/>
</dbReference>
<dbReference type="Proteomes" id="UP000609874">
    <property type="component" value="Unassembled WGS sequence"/>
</dbReference>
<comment type="caution">
    <text evidence="4">The sequence shown here is derived from an EMBL/GenBank/DDBJ whole genome shotgun (WGS) entry which is preliminary data.</text>
</comment>
<dbReference type="EMBL" id="JACSQD010000001">
    <property type="protein sequence ID" value="MBD7994328.1"/>
    <property type="molecule type" value="Genomic_DNA"/>
</dbReference>
<evidence type="ECO:0000256" key="1">
    <source>
        <dbReference type="SAM" id="MobiDB-lite"/>
    </source>
</evidence>
<dbReference type="PANTHER" id="PTHR34385">
    <property type="entry name" value="D-ALANYL-D-ALANINE CARBOXYPEPTIDASE"/>
    <property type="match status" value="1"/>
</dbReference>
<feature type="region of interest" description="Disordered" evidence="1">
    <location>
        <begin position="34"/>
        <end position="81"/>
    </location>
</feature>
<dbReference type="Gene3D" id="3.30.1380.10">
    <property type="match status" value="1"/>
</dbReference>
<organism evidence="4 5">
    <name type="scientific">Arthrobacter gallicola</name>
    <dbReference type="NCBI Taxonomy" id="2762225"/>
    <lineage>
        <taxon>Bacteria</taxon>
        <taxon>Bacillati</taxon>
        <taxon>Actinomycetota</taxon>
        <taxon>Actinomycetes</taxon>
        <taxon>Micrococcales</taxon>
        <taxon>Micrococcaceae</taxon>
        <taxon>Arthrobacter</taxon>
    </lineage>
</organism>
<dbReference type="CDD" id="cd14852">
    <property type="entry name" value="LD-carboxypeptidase"/>
    <property type="match status" value="1"/>
</dbReference>
<accession>A0ABR8UP40</accession>
<evidence type="ECO:0000313" key="5">
    <source>
        <dbReference type="Proteomes" id="UP000609874"/>
    </source>
</evidence>
<evidence type="ECO:0000259" key="3">
    <source>
        <dbReference type="Pfam" id="PF02557"/>
    </source>
</evidence>
<evidence type="ECO:0000313" key="4">
    <source>
        <dbReference type="EMBL" id="MBD7994328.1"/>
    </source>
</evidence>